<gene>
    <name evidence="1" type="ORF">P7K49_018031</name>
</gene>
<dbReference type="PANTHER" id="PTHR15239">
    <property type="entry name" value="NUCLEAR EXPORT MEDIATOR FACTOR NEMF"/>
    <property type="match status" value="1"/>
</dbReference>
<dbReference type="Gene3D" id="2.30.310.10">
    <property type="entry name" value="ibrinogen binding protein from staphylococcus aureus domain"/>
    <property type="match status" value="1"/>
</dbReference>
<keyword evidence="2" id="KW-1185">Reference proteome</keyword>
<evidence type="ECO:0000313" key="2">
    <source>
        <dbReference type="Proteomes" id="UP001266305"/>
    </source>
</evidence>
<dbReference type="Proteomes" id="UP001266305">
    <property type="component" value="Unassembled WGS sequence"/>
</dbReference>
<evidence type="ECO:0000313" key="1">
    <source>
        <dbReference type="EMBL" id="KAK2104175.1"/>
    </source>
</evidence>
<protein>
    <recommendedName>
        <fullName evidence="3">Nuclear export mediator factor</fullName>
    </recommendedName>
</protein>
<evidence type="ECO:0008006" key="3">
    <source>
        <dbReference type="Google" id="ProtNLM"/>
    </source>
</evidence>
<dbReference type="EMBL" id="JASSZA010000008">
    <property type="protein sequence ID" value="KAK2104175.1"/>
    <property type="molecule type" value="Genomic_DNA"/>
</dbReference>
<sequence length="180" mass="20687">MKTRFSTIDLRAVLAELNASLLGMRVNNVYDVDNKTYLIRLQKPDFKATLLLESGIRIHTTEFEWPKNMMPSSFAMKRKCRKHLKSRRLVSAKQLGVDRIVDFQFGSDEAAYHLIIELYDRSCTDALDSFYNLSLPFLQAVAATAAVQLEFIFVTLPSWSSKRQTEGEPVPFTLHQELPR</sequence>
<accession>A0ABQ9V539</accession>
<proteinExistence type="predicted"/>
<dbReference type="InterPro" id="IPR051608">
    <property type="entry name" value="RQC_Subunit_NEMF"/>
</dbReference>
<organism evidence="1 2">
    <name type="scientific">Saguinus oedipus</name>
    <name type="common">Cotton-top tamarin</name>
    <name type="synonym">Oedipomidas oedipus</name>
    <dbReference type="NCBI Taxonomy" id="9490"/>
    <lineage>
        <taxon>Eukaryota</taxon>
        <taxon>Metazoa</taxon>
        <taxon>Chordata</taxon>
        <taxon>Craniata</taxon>
        <taxon>Vertebrata</taxon>
        <taxon>Euteleostomi</taxon>
        <taxon>Mammalia</taxon>
        <taxon>Eutheria</taxon>
        <taxon>Euarchontoglires</taxon>
        <taxon>Primates</taxon>
        <taxon>Haplorrhini</taxon>
        <taxon>Platyrrhini</taxon>
        <taxon>Cebidae</taxon>
        <taxon>Callitrichinae</taxon>
        <taxon>Saguinus</taxon>
    </lineage>
</organism>
<comment type="caution">
    <text evidence="1">The sequence shown here is derived from an EMBL/GenBank/DDBJ whole genome shotgun (WGS) entry which is preliminary data.</text>
</comment>
<reference evidence="1 2" key="1">
    <citation type="submission" date="2023-05" db="EMBL/GenBank/DDBJ databases">
        <title>B98-5 Cell Line De Novo Hybrid Assembly: An Optical Mapping Approach.</title>
        <authorList>
            <person name="Kananen K."/>
            <person name="Auerbach J.A."/>
            <person name="Kautto E."/>
            <person name="Blachly J.S."/>
        </authorList>
    </citation>
    <scope>NUCLEOTIDE SEQUENCE [LARGE SCALE GENOMIC DNA]</scope>
    <source>
        <strain evidence="1">B95-8</strain>
        <tissue evidence="1">Cell line</tissue>
    </source>
</reference>
<dbReference type="Pfam" id="PF05833">
    <property type="entry name" value="NFACT_N"/>
    <property type="match status" value="1"/>
</dbReference>
<name>A0ABQ9V539_SAGOE</name>
<dbReference type="PANTHER" id="PTHR15239:SF6">
    <property type="entry name" value="RIBOSOME QUALITY CONTROL COMPLEX SUBUNIT NEMF"/>
    <property type="match status" value="1"/>
</dbReference>